<keyword evidence="3" id="KW-1185">Reference proteome</keyword>
<name>A0ABN9WDG7_9DINO</name>
<evidence type="ECO:0000313" key="2">
    <source>
        <dbReference type="EMBL" id="CAK0882813.1"/>
    </source>
</evidence>
<reference evidence="2" key="1">
    <citation type="submission" date="2023-10" db="EMBL/GenBank/DDBJ databases">
        <authorList>
            <person name="Chen Y."/>
            <person name="Shah S."/>
            <person name="Dougan E. K."/>
            <person name="Thang M."/>
            <person name="Chan C."/>
        </authorList>
    </citation>
    <scope>NUCLEOTIDE SEQUENCE [LARGE SCALE GENOMIC DNA]</scope>
</reference>
<feature type="non-terminal residue" evidence="2">
    <location>
        <position position="158"/>
    </location>
</feature>
<accession>A0ABN9WDG7</accession>
<organism evidence="2 3">
    <name type="scientific">Prorocentrum cordatum</name>
    <dbReference type="NCBI Taxonomy" id="2364126"/>
    <lineage>
        <taxon>Eukaryota</taxon>
        <taxon>Sar</taxon>
        <taxon>Alveolata</taxon>
        <taxon>Dinophyceae</taxon>
        <taxon>Prorocentrales</taxon>
        <taxon>Prorocentraceae</taxon>
        <taxon>Prorocentrum</taxon>
    </lineage>
</organism>
<feature type="region of interest" description="Disordered" evidence="1">
    <location>
        <begin position="29"/>
        <end position="52"/>
    </location>
</feature>
<comment type="caution">
    <text evidence="2">The sequence shown here is derived from an EMBL/GenBank/DDBJ whole genome shotgun (WGS) entry which is preliminary data.</text>
</comment>
<proteinExistence type="predicted"/>
<dbReference type="EMBL" id="CAUYUJ010018342">
    <property type="protein sequence ID" value="CAK0882813.1"/>
    <property type="molecule type" value="Genomic_DNA"/>
</dbReference>
<dbReference type="Proteomes" id="UP001189429">
    <property type="component" value="Unassembled WGS sequence"/>
</dbReference>
<evidence type="ECO:0000256" key="1">
    <source>
        <dbReference type="SAM" id="MobiDB-lite"/>
    </source>
</evidence>
<gene>
    <name evidence="2" type="ORF">PCOR1329_LOCUS65228</name>
</gene>
<sequence>MDGGPQPEPGDAARPRCTETERRALRLIADQLAGGSPAPGTGEPHASRGRESFAADFLRELAQAEDDPELARAAAADAQRAVVGLLREQLAEESRRRLQAEARCEGLEQELLRPHGARAAEATGRRWTDGEAMLVARQLEQERQQCRALAAERQELQA</sequence>
<evidence type="ECO:0000313" key="3">
    <source>
        <dbReference type="Proteomes" id="UP001189429"/>
    </source>
</evidence>
<protein>
    <submittedName>
        <fullName evidence="2">Uncharacterized protein</fullName>
    </submittedName>
</protein>